<dbReference type="SUPFAM" id="SSF53448">
    <property type="entry name" value="Nucleotide-diphospho-sugar transferases"/>
    <property type="match status" value="1"/>
</dbReference>
<feature type="signal peptide" evidence="10">
    <location>
        <begin position="1"/>
        <end position="22"/>
    </location>
</feature>
<comment type="cofactor">
    <cofactor evidence="1">
        <name>Ca(2+)</name>
        <dbReference type="ChEBI" id="CHEBI:29108"/>
    </cofactor>
</comment>
<evidence type="ECO:0000313" key="16">
    <source>
        <dbReference type="EMBL" id="KAL1844086.1"/>
    </source>
</evidence>
<feature type="domain" description="UGGT thioredoxin-like" evidence="11">
    <location>
        <begin position="36"/>
        <end position="217"/>
    </location>
</feature>
<dbReference type="CDD" id="cd06432">
    <property type="entry name" value="GT8_HUGT1_C_like"/>
    <property type="match status" value="1"/>
</dbReference>
<evidence type="ECO:0000259" key="13">
    <source>
        <dbReference type="Pfam" id="PF18402"/>
    </source>
</evidence>
<dbReference type="Proteomes" id="UP001583172">
    <property type="component" value="Unassembled WGS sequence"/>
</dbReference>
<evidence type="ECO:0000259" key="11">
    <source>
        <dbReference type="Pfam" id="PF18400"/>
    </source>
</evidence>
<dbReference type="Gene3D" id="3.90.550.10">
    <property type="entry name" value="Spore Coat Polysaccharide Biosynthesis Protein SpsA, Chain A"/>
    <property type="match status" value="1"/>
</dbReference>
<gene>
    <name evidence="16" type="ORF">VTJ49DRAFT_4938</name>
</gene>
<feature type="region of interest" description="Disordered" evidence="9">
    <location>
        <begin position="1130"/>
        <end position="1157"/>
    </location>
</feature>
<feature type="domain" description="Glucosyltransferase 24 catalytic" evidence="15">
    <location>
        <begin position="1195"/>
        <end position="1460"/>
    </location>
</feature>
<dbReference type="Pfam" id="PF06427">
    <property type="entry name" value="UDP-g_GGTase"/>
    <property type="match status" value="1"/>
</dbReference>
<feature type="domain" description="UGGT thioredoxin-like" evidence="13">
    <location>
        <begin position="410"/>
        <end position="652"/>
    </location>
</feature>
<proteinExistence type="inferred from homology"/>
<accession>A0ABR3VQH7</accession>
<dbReference type="PANTHER" id="PTHR11226">
    <property type="entry name" value="UDP-GLUCOSE GLYCOPROTEIN:GLUCOSYLTRANSFERASE"/>
    <property type="match status" value="1"/>
</dbReference>
<feature type="domain" description="UDP-glucose:glycoprotein glucosyltransferase thioredoxin-like" evidence="14">
    <location>
        <begin position="664"/>
        <end position="860"/>
    </location>
</feature>
<sequence>MVQLSRLPWGLGLLAVSGHVAASPSVNVALKAAFPSPPYLVELLETASADNATVYFSLLDRIAKGHFAEAKTDKTLYEKFLEVLTDDGHMGPEGLSMFKLALSLRTAAPRVEAHYQYYTTAVEPLLSKDQDGCAQWLFTDGKQYCTPALDAPHADVKQSAQGRTLPFDRKYGAGASDIILYADVTSPDFGAYHDAAMKLARDGKASYRLRYKRSPAHPSEQLSVNGYGVELTLKKTDYIVIDDRDADTPKTPSDDAQKPLGSPEPVLDEDDDITDIKPLEKSELAPLGLKAASYIMKSESPFDTLLKLTQDFPKYSTSLGPHNISADFESEHEDNRRVLVPDGMNVLWMNGVQLIDRQIQPYGLIQLLKQERKLMKGASDLGLTGEQAVSLMGHREVARARSGDDEARRFDWRDEIEQGRVIIWLNNIEKDSRYKEWPDTIFALLEQFGQGLPQLRKEMFHAVVPVDFTSLEDLQVVNQLLAFIKRLIPVRFGLVPLTPTGEAIEQAKLVYYLLENYGLAATTNYLEQALESKRVKGPDEGLFNAAIKDRSLRPESEELAFKDIFTSEKHEQQIHLAKHWVDRLRAGGETPYVFFDGFAFPRDANWLRVMNGKLMTDLQSLQRAAYFGQVNDGVWIPGRFLENAIKRRNTLIFPEDGKDPIFLNVNKLHTEHPDVLSKAPVIDADDETVKEDWAAVTLVTDLDTPDGQKLLFFALNFRANSPGIRLDIVHNPKDTSSSPSTRILRLKVREADLRTLDRLTRLETILETPTTGTDPAYDAALPAFLADAKLKAGDNAVILNGRLIGPIPTAEDFVTEDFEALFDTEKETRILPVYSALADLGLIEKVSGPLAAAKLTSITALSGISDLPQGIFDSAQSIRTTAFRQWNSTHTSFSVGTDPEKATIFFVAAINPASEVGQKWVPVLKVLSELEGVHLQVFLNPANEVQELPVKRFYRYVLESKPSFDEDGKVRALSAEFAGVPRDTLLVAGMDVPPAWLVTSKVSVDDLDNLRIKDIKAKRGTDHVEAVYELEHILIEGHSREMPSGAPPRGVQLVLGTESQPHFADTIIMANLGYFQFKANPGVYNIRLKEGRSSDIFEIESVGAQGWMPVPGDETSEVALMDFQGTTLYPRLQRKPGKEEEDVLEESQADSASNNSGGAAGIVSKGLNFAKGLLNRAKPAADTPNSLSETKHAEINIFSVASGHLYERMLNIMMVSVMKHTNHTVKFWFIEQFLSPSFKDFIPHLAKEYNFTYEMVTYKWPHWLRQQKEKQREIWGYKILFLDVLFPLSLDKVIFVDADQIVRTDMHDLVSLDLEGAPYGFTPMCDSRTEMEGFRFWKTGYWASYLKGLPYHISALYVVDLRRFRELAAGDRLRQTYHSLSADPHSLANLDQDLPNHMQFQIPIHSLPQEWLWCETWCSDETLAEARTIDLCNNPQTKEPKLDRARRQVPEWTVYDEEIAGLVRRVREGKTAEEVGERNTKSRTLEETATVKDEL</sequence>
<feature type="chain" id="PRO_5046618076" description="UDP-glucose:glycoprotein glucosyltransferase" evidence="10">
    <location>
        <begin position="23"/>
        <end position="1495"/>
    </location>
</feature>
<evidence type="ECO:0008006" key="18">
    <source>
        <dbReference type="Google" id="ProtNLM"/>
    </source>
</evidence>
<protein>
    <recommendedName>
        <fullName evidence="18">UDP-glucose:glycoprotein glucosyltransferase</fullName>
    </recommendedName>
</protein>
<evidence type="ECO:0000259" key="14">
    <source>
        <dbReference type="Pfam" id="PF18403"/>
    </source>
</evidence>
<dbReference type="InterPro" id="IPR009448">
    <property type="entry name" value="UDP-g_GGtrans"/>
</dbReference>
<feature type="region of interest" description="Disordered" evidence="9">
    <location>
        <begin position="1469"/>
        <end position="1495"/>
    </location>
</feature>
<evidence type="ECO:0000256" key="2">
    <source>
        <dbReference type="ARBA" id="ARBA00004319"/>
    </source>
</evidence>
<evidence type="ECO:0000313" key="17">
    <source>
        <dbReference type="Proteomes" id="UP001583172"/>
    </source>
</evidence>
<feature type="domain" description="UGGT thioredoxin-like" evidence="12">
    <location>
        <begin position="273"/>
        <end position="402"/>
    </location>
</feature>
<evidence type="ECO:0000256" key="5">
    <source>
        <dbReference type="ARBA" id="ARBA00022679"/>
    </source>
</evidence>
<evidence type="ECO:0000256" key="10">
    <source>
        <dbReference type="SAM" id="SignalP"/>
    </source>
</evidence>
<dbReference type="EMBL" id="JAZGSY010000004">
    <property type="protein sequence ID" value="KAL1844086.1"/>
    <property type="molecule type" value="Genomic_DNA"/>
</dbReference>
<name>A0ABR3VQH7_HUMIN</name>
<evidence type="ECO:0000256" key="9">
    <source>
        <dbReference type="SAM" id="MobiDB-lite"/>
    </source>
</evidence>
<dbReference type="Pfam" id="PF18400">
    <property type="entry name" value="Thioredoxin_12"/>
    <property type="match status" value="1"/>
</dbReference>
<keyword evidence="6 10" id="KW-0732">Signal</keyword>
<feature type="compositionally biased region" description="Acidic residues" evidence="9">
    <location>
        <begin position="1139"/>
        <end position="1148"/>
    </location>
</feature>
<keyword evidence="7" id="KW-0256">Endoplasmic reticulum</keyword>
<evidence type="ECO:0000256" key="6">
    <source>
        <dbReference type="ARBA" id="ARBA00022729"/>
    </source>
</evidence>
<feature type="compositionally biased region" description="Basic and acidic residues" evidence="9">
    <location>
        <begin position="244"/>
        <end position="257"/>
    </location>
</feature>
<dbReference type="Pfam" id="PF18404">
    <property type="entry name" value="Glyco_transf_24"/>
    <property type="match status" value="1"/>
</dbReference>
<evidence type="ECO:0000259" key="15">
    <source>
        <dbReference type="Pfam" id="PF18404"/>
    </source>
</evidence>
<dbReference type="InterPro" id="IPR029044">
    <property type="entry name" value="Nucleotide-diphossugar_trans"/>
</dbReference>
<dbReference type="Pfam" id="PF18401">
    <property type="entry name" value="Thioredoxin_13"/>
    <property type="match status" value="1"/>
</dbReference>
<dbReference type="PANTHER" id="PTHR11226:SF0">
    <property type="entry name" value="UDP-GLUCOSE:GLYCOPROTEIN GLUCOSYLTRANSFERASE"/>
    <property type="match status" value="1"/>
</dbReference>
<evidence type="ECO:0000256" key="3">
    <source>
        <dbReference type="ARBA" id="ARBA00004922"/>
    </source>
</evidence>
<keyword evidence="5" id="KW-0808">Transferase</keyword>
<comment type="caution">
    <text evidence="16">The sequence shown here is derived from an EMBL/GenBank/DDBJ whole genome shotgun (WGS) entry which is preliminary data.</text>
</comment>
<reference evidence="16 17" key="1">
    <citation type="journal article" date="2024" name="Commun. Biol.">
        <title>Comparative genomic analysis of thermophilic fungi reveals convergent evolutionary adaptations and gene losses.</title>
        <authorList>
            <person name="Steindorff A.S."/>
            <person name="Aguilar-Pontes M.V."/>
            <person name="Robinson A.J."/>
            <person name="Andreopoulos B."/>
            <person name="LaButti K."/>
            <person name="Kuo A."/>
            <person name="Mondo S."/>
            <person name="Riley R."/>
            <person name="Otillar R."/>
            <person name="Haridas S."/>
            <person name="Lipzen A."/>
            <person name="Grimwood J."/>
            <person name="Schmutz J."/>
            <person name="Clum A."/>
            <person name="Reid I.D."/>
            <person name="Moisan M.C."/>
            <person name="Butler G."/>
            <person name="Nguyen T.T.M."/>
            <person name="Dewar K."/>
            <person name="Conant G."/>
            <person name="Drula E."/>
            <person name="Henrissat B."/>
            <person name="Hansel C."/>
            <person name="Singer S."/>
            <person name="Hutchinson M.I."/>
            <person name="de Vries R.P."/>
            <person name="Natvig D.O."/>
            <person name="Powell A.J."/>
            <person name="Tsang A."/>
            <person name="Grigoriev I.V."/>
        </authorList>
    </citation>
    <scope>NUCLEOTIDE SEQUENCE [LARGE SCALE GENOMIC DNA]</scope>
    <source>
        <strain evidence="16 17">CBS 620.91</strain>
    </source>
</reference>
<evidence type="ECO:0000256" key="1">
    <source>
        <dbReference type="ARBA" id="ARBA00001913"/>
    </source>
</evidence>
<dbReference type="InterPro" id="IPR040525">
    <property type="entry name" value="UGGT_TRXL_4"/>
</dbReference>
<dbReference type="InterPro" id="IPR040694">
    <property type="entry name" value="UGGT_TRXL_2"/>
</dbReference>
<keyword evidence="17" id="KW-1185">Reference proteome</keyword>
<comment type="similarity">
    <text evidence="4">Belongs to the glycosyltransferase 8 family.</text>
</comment>
<feature type="region of interest" description="Disordered" evidence="9">
    <location>
        <begin position="244"/>
        <end position="271"/>
    </location>
</feature>
<organism evidence="16 17">
    <name type="scientific">Humicola insolens</name>
    <name type="common">Soft-rot fungus</name>
    <dbReference type="NCBI Taxonomy" id="85995"/>
    <lineage>
        <taxon>Eukaryota</taxon>
        <taxon>Fungi</taxon>
        <taxon>Dikarya</taxon>
        <taxon>Ascomycota</taxon>
        <taxon>Pezizomycotina</taxon>
        <taxon>Sordariomycetes</taxon>
        <taxon>Sordariomycetidae</taxon>
        <taxon>Sordariales</taxon>
        <taxon>Chaetomiaceae</taxon>
        <taxon>Mycothermus</taxon>
    </lineage>
</organism>
<keyword evidence="8" id="KW-0325">Glycoprotein</keyword>
<dbReference type="Pfam" id="PF18403">
    <property type="entry name" value="Thioredoxin_15"/>
    <property type="match status" value="1"/>
</dbReference>
<comment type="pathway">
    <text evidence="3">Protein modification; protein glycosylation.</text>
</comment>
<evidence type="ECO:0000256" key="4">
    <source>
        <dbReference type="ARBA" id="ARBA00006351"/>
    </source>
</evidence>
<evidence type="ECO:0000256" key="7">
    <source>
        <dbReference type="ARBA" id="ARBA00022824"/>
    </source>
</evidence>
<dbReference type="InterPro" id="IPR040497">
    <property type="entry name" value="Glyco_transf_24"/>
</dbReference>
<dbReference type="InterPro" id="IPR040692">
    <property type="entry name" value="UGGT_TRXL_3"/>
</dbReference>
<dbReference type="InterPro" id="IPR040693">
    <property type="entry name" value="UGGT_TRXL_1"/>
</dbReference>
<evidence type="ECO:0000256" key="8">
    <source>
        <dbReference type="ARBA" id="ARBA00023180"/>
    </source>
</evidence>
<comment type="subcellular location">
    <subcellularLocation>
        <location evidence="2">Endoplasmic reticulum lumen</location>
    </subcellularLocation>
</comment>
<dbReference type="Pfam" id="PF18402">
    <property type="entry name" value="Thioredoxin_14"/>
    <property type="match status" value="1"/>
</dbReference>
<evidence type="ECO:0000259" key="12">
    <source>
        <dbReference type="Pfam" id="PF18401"/>
    </source>
</evidence>